<dbReference type="AlphaFoldDB" id="A0A9N8VCN9"/>
<gene>
    <name evidence="2" type="ORF">FMOSSE_LOCUS1155</name>
</gene>
<feature type="compositionally biased region" description="Basic and acidic residues" evidence="1">
    <location>
        <begin position="92"/>
        <end position="101"/>
    </location>
</feature>
<organism evidence="2 3">
    <name type="scientific">Funneliformis mosseae</name>
    <name type="common">Endomycorrhizal fungus</name>
    <name type="synonym">Glomus mosseae</name>
    <dbReference type="NCBI Taxonomy" id="27381"/>
    <lineage>
        <taxon>Eukaryota</taxon>
        <taxon>Fungi</taxon>
        <taxon>Fungi incertae sedis</taxon>
        <taxon>Mucoromycota</taxon>
        <taxon>Glomeromycotina</taxon>
        <taxon>Glomeromycetes</taxon>
        <taxon>Glomerales</taxon>
        <taxon>Glomeraceae</taxon>
        <taxon>Funneliformis</taxon>
    </lineage>
</organism>
<comment type="caution">
    <text evidence="2">The sequence shown here is derived from an EMBL/GenBank/DDBJ whole genome shotgun (WGS) entry which is preliminary data.</text>
</comment>
<accession>A0A9N8VCN9</accession>
<feature type="region of interest" description="Disordered" evidence="1">
    <location>
        <begin position="84"/>
        <end position="107"/>
    </location>
</feature>
<evidence type="ECO:0000313" key="2">
    <source>
        <dbReference type="EMBL" id="CAG8445684.1"/>
    </source>
</evidence>
<evidence type="ECO:0000313" key="3">
    <source>
        <dbReference type="Proteomes" id="UP000789375"/>
    </source>
</evidence>
<proteinExistence type="predicted"/>
<name>A0A9N8VCN9_FUNMO</name>
<keyword evidence="3" id="KW-1185">Reference proteome</keyword>
<evidence type="ECO:0000256" key="1">
    <source>
        <dbReference type="SAM" id="MobiDB-lite"/>
    </source>
</evidence>
<sequence length="107" mass="12301">MQEYTKVFVENKLLFNKNKNSDKNISGLTKRFSKLRKSFSSRDSVVGLLSSEINNYYQDSINEKKLQSSDNIFARIKLVVNRFSGTGSGRSRHSEAYHQDGKTNPFE</sequence>
<protein>
    <submittedName>
        <fullName evidence="2">16001_t:CDS:1</fullName>
    </submittedName>
</protein>
<reference evidence="2" key="1">
    <citation type="submission" date="2021-06" db="EMBL/GenBank/DDBJ databases">
        <authorList>
            <person name="Kallberg Y."/>
            <person name="Tangrot J."/>
            <person name="Rosling A."/>
        </authorList>
    </citation>
    <scope>NUCLEOTIDE SEQUENCE</scope>
    <source>
        <strain evidence="2">87-6 pot B 2015</strain>
    </source>
</reference>
<dbReference type="EMBL" id="CAJVPP010000130">
    <property type="protein sequence ID" value="CAG8445684.1"/>
    <property type="molecule type" value="Genomic_DNA"/>
</dbReference>
<dbReference type="Proteomes" id="UP000789375">
    <property type="component" value="Unassembled WGS sequence"/>
</dbReference>